<evidence type="ECO:0000313" key="2">
    <source>
        <dbReference type="Proteomes" id="UP000759246"/>
    </source>
</evidence>
<protein>
    <submittedName>
        <fullName evidence="1">DUF4391 domain-containing protein</fullName>
    </submittedName>
</protein>
<dbReference type="AlphaFoldDB" id="A0A929WUY0"/>
<reference evidence="1" key="1">
    <citation type="submission" date="2020-04" db="EMBL/GenBank/DDBJ databases">
        <title>Deep metagenomics examines the oral microbiome during advanced dental caries in children, revealing novel taxa and co-occurrences with host molecules.</title>
        <authorList>
            <person name="Baker J.L."/>
            <person name="Morton J.T."/>
            <person name="Dinis M."/>
            <person name="Alvarez R."/>
            <person name="Tran N.C."/>
            <person name="Knight R."/>
            <person name="Edlund A."/>
        </authorList>
    </citation>
    <scope>NUCLEOTIDE SEQUENCE</scope>
    <source>
        <strain evidence="1">JCVI_30_bin.13</strain>
    </source>
</reference>
<accession>A0A929WUY0</accession>
<gene>
    <name evidence="1" type="ORF">HXK09_00570</name>
</gene>
<sequence>MSPLDWQSILALPPAVRRFERPIPPCVLLREANLTCTQQHGLDKVSDLMLLGVVQESTTCIPATVANDRRVDAVLFLRASLGRTRALESSAALVHGCFPHPSVQIQENARGDVSLSAALTSRRTRAMGLRIDRMESDCRIGSWRRTEQGKRFLSSLAFDALDQRSLALLAEDIMARIRLARVARLVGFYPDPTVCRTPDVVALIERVFEFQSKENQLRATWKAHGTSQRERLRLRIPLGEAIGHKRAAIDELSRRWRG</sequence>
<proteinExistence type="predicted"/>
<name>A0A929WUY0_9ACTO</name>
<comment type="caution">
    <text evidence="1">The sequence shown here is derived from an EMBL/GenBank/DDBJ whole genome shotgun (WGS) entry which is preliminary data.</text>
</comment>
<evidence type="ECO:0000313" key="1">
    <source>
        <dbReference type="EMBL" id="MBF0965667.1"/>
    </source>
</evidence>
<dbReference type="Proteomes" id="UP000759246">
    <property type="component" value="Unassembled WGS sequence"/>
</dbReference>
<dbReference type="EMBL" id="JABZGF010000004">
    <property type="protein sequence ID" value="MBF0965667.1"/>
    <property type="molecule type" value="Genomic_DNA"/>
</dbReference>
<organism evidence="1 2">
    <name type="scientific">Actinomyces bouchesdurhonensis</name>
    <dbReference type="NCBI Taxonomy" id="1852361"/>
    <lineage>
        <taxon>Bacteria</taxon>
        <taxon>Bacillati</taxon>
        <taxon>Actinomycetota</taxon>
        <taxon>Actinomycetes</taxon>
        <taxon>Actinomycetales</taxon>
        <taxon>Actinomycetaceae</taxon>
        <taxon>Actinomyces</taxon>
    </lineage>
</organism>